<reference evidence="1 2" key="1">
    <citation type="submission" date="2018-06" db="EMBL/GenBank/DDBJ databases">
        <title>Noncontiguous genome sequence of Ruminococcaceae bacterium ASD2818.</title>
        <authorList>
            <person name="Chaplin A.V."/>
            <person name="Sokolova S.R."/>
            <person name="Kochetkova T.O."/>
            <person name="Goltsov A.Y."/>
            <person name="Trofimov D.Y."/>
            <person name="Efimov B.A."/>
        </authorList>
    </citation>
    <scope>NUCLEOTIDE SEQUENCE [LARGE SCALE GENOMIC DNA]</scope>
    <source>
        <strain evidence="1 2">ASD2818</strain>
    </source>
</reference>
<protein>
    <recommendedName>
        <fullName evidence="3">DUF4185 domain-containing protein</fullName>
    </recommendedName>
</protein>
<accession>A0A328UGQ2</accession>
<name>A0A328UGQ2_9FIRM</name>
<comment type="caution">
    <text evidence="1">The sequence shown here is derived from an EMBL/GenBank/DDBJ whole genome shotgun (WGS) entry which is preliminary data.</text>
</comment>
<sequence>MRRFEWKSEPPAECPFPQSESLSRIIFTGQSSDYYVADTWYPSWADDGNLYSGYTDGMVDSIFSCSDAAALSTIPATKNYPTASTGNGVLIGNDPLHLQIRSLGVQFANPAPYGGRYPSGGLVHNGVWYYGTYCLGPYGQTKVGSMVYNWPHLGPFVGFRVSKDYGRTWTDCPHTPEAPLFNENGMCGYPVKIGAPHFVDFGKNMEHSPDGKAYLVAHGSDLKFYPVGFERFAHNSWITGDQVYLLRVVPSPETINNPNAYEFFAGREKDGTPVWSNDFSAIQPLLEWEGSMGCVTVTYNAPLKKYLMAVTDGGNTCAKMHTYILESSALTGEWKLVTYMKNFGEQAYFVNFPSKFISDDGKTLWICYSGNFAVNWNGEAIQENPPGSHYGLVLQEIELS</sequence>
<dbReference type="EMBL" id="QLYR01000003">
    <property type="protein sequence ID" value="RAQ29154.1"/>
    <property type="molecule type" value="Genomic_DNA"/>
</dbReference>
<keyword evidence="2" id="KW-1185">Reference proteome</keyword>
<dbReference type="Proteomes" id="UP000249377">
    <property type="component" value="Unassembled WGS sequence"/>
</dbReference>
<evidence type="ECO:0008006" key="3">
    <source>
        <dbReference type="Google" id="ProtNLM"/>
    </source>
</evidence>
<proteinExistence type="predicted"/>
<evidence type="ECO:0000313" key="2">
    <source>
        <dbReference type="Proteomes" id="UP000249377"/>
    </source>
</evidence>
<gene>
    <name evidence="1" type="ORF">DPQ25_06595</name>
</gene>
<dbReference type="RefSeq" id="WP_112332385.1">
    <property type="nucleotide sequence ID" value="NZ_JADPHD010000003.1"/>
</dbReference>
<evidence type="ECO:0000313" key="1">
    <source>
        <dbReference type="EMBL" id="RAQ29154.1"/>
    </source>
</evidence>
<dbReference type="AlphaFoldDB" id="A0A328UGQ2"/>
<organism evidence="1 2">
    <name type="scientific">Hydrogeniiclostridium mannosilyticum</name>
    <dbReference type="NCBI Taxonomy" id="2764322"/>
    <lineage>
        <taxon>Bacteria</taxon>
        <taxon>Bacillati</taxon>
        <taxon>Bacillota</taxon>
        <taxon>Clostridia</taxon>
        <taxon>Eubacteriales</taxon>
        <taxon>Acutalibacteraceae</taxon>
        <taxon>Hydrogeniiclostridium</taxon>
    </lineage>
</organism>